<dbReference type="EMBL" id="VSSQ01004034">
    <property type="protein sequence ID" value="MPM23445.1"/>
    <property type="molecule type" value="Genomic_DNA"/>
</dbReference>
<protein>
    <submittedName>
        <fullName evidence="1">Uncharacterized protein</fullName>
    </submittedName>
</protein>
<comment type="caution">
    <text evidence="1">The sequence shown here is derived from an EMBL/GenBank/DDBJ whole genome shotgun (WGS) entry which is preliminary data.</text>
</comment>
<proteinExistence type="predicted"/>
<accession>A0A644Y4F4</accession>
<evidence type="ECO:0000313" key="1">
    <source>
        <dbReference type="EMBL" id="MPM23445.1"/>
    </source>
</evidence>
<reference evidence="1" key="1">
    <citation type="submission" date="2019-08" db="EMBL/GenBank/DDBJ databases">
        <authorList>
            <person name="Kucharzyk K."/>
            <person name="Murdoch R.W."/>
            <person name="Higgins S."/>
            <person name="Loffler F."/>
        </authorList>
    </citation>
    <scope>NUCLEOTIDE SEQUENCE</scope>
</reference>
<sequence>MGFQRVFPLAGVGAEPQTEPLFRRTGAELNNVLGTLALVKGGNECVNRGAGHEILLPGDLVGRVRLALRSGAEADAGDAVAALNGDAVGRERPFVDERAMAQVHGVRMPDALFAVERFMRVRNGLHVGGGFLVDPGGEVALGLVDETRPCGTVVHVHAHLCAVLLAGGEVLDLLEAGLPGFAGGHTAVNGNGAAVRNRAAGGGGVKNLRNGAGAAAKEARVLVMIRVELGVEHLDEPFDFVALRAAVGVERFNLLDDFGHLVNGVVAAFRRAAVAGDAGNVHADFHASAMPAVNAAVGRFSGNNKLRRNAVFLMDVLPAEAVAVLFLNGGGDEDFIPFRNEAEVLHDLCAVDGGNHAALLVGSAAPVDDVVGFITLIGILLPVGDVADADGVDMPVERDNLIAGTHPAKGIALRVDFGLVEAKRFHFANGALDNAFLFAAFARNGDQVAEKTGHLRFVGLRRLFNFGGIHGACSSFLMPRPRRGRGQSFFASM</sequence>
<name>A0A644Y4F4_9ZZZZ</name>
<dbReference type="AlphaFoldDB" id="A0A644Y4F4"/>
<gene>
    <name evidence="1" type="ORF">SDC9_69918</name>
</gene>
<organism evidence="1">
    <name type="scientific">bioreactor metagenome</name>
    <dbReference type="NCBI Taxonomy" id="1076179"/>
    <lineage>
        <taxon>unclassified sequences</taxon>
        <taxon>metagenomes</taxon>
        <taxon>ecological metagenomes</taxon>
    </lineage>
</organism>